<evidence type="ECO:0000256" key="6">
    <source>
        <dbReference type="ARBA" id="ARBA00023180"/>
    </source>
</evidence>
<feature type="transmembrane region" description="Helical" evidence="11">
    <location>
        <begin position="69"/>
        <end position="87"/>
    </location>
</feature>
<feature type="domain" description="Polycystin" evidence="13">
    <location>
        <begin position="116"/>
        <end position="298"/>
    </location>
</feature>
<accession>A0A067RIF6</accession>
<keyword evidence="8" id="KW-0407">Ion channel</keyword>
<evidence type="ECO:0000313" key="15">
    <source>
        <dbReference type="Proteomes" id="UP000027135"/>
    </source>
</evidence>
<evidence type="ECO:0000256" key="4">
    <source>
        <dbReference type="ARBA" id="ARBA00022989"/>
    </source>
</evidence>
<dbReference type="InterPro" id="IPR003915">
    <property type="entry name" value="PKD_2"/>
</dbReference>
<dbReference type="AlphaFoldDB" id="A0A067RIF6"/>
<dbReference type="Gene3D" id="1.10.287.70">
    <property type="match status" value="1"/>
</dbReference>
<comment type="similarity">
    <text evidence="2">Belongs to the polycystin family.</text>
</comment>
<dbReference type="Pfam" id="PF08016">
    <property type="entry name" value="PKD_channel"/>
    <property type="match status" value="1"/>
</dbReference>
<feature type="transmembrane region" description="Helical" evidence="11">
    <location>
        <begin position="502"/>
        <end position="523"/>
    </location>
</feature>
<keyword evidence="3 11" id="KW-0812">Transmembrane</keyword>
<feature type="binding site" evidence="8">
    <location>
        <position position="603"/>
    </location>
    <ligand>
        <name>Ca(2+)</name>
        <dbReference type="ChEBI" id="CHEBI:29108"/>
        <label>2</label>
    </ligand>
</feature>
<sequence>MERDCEQGIFNNTSPSDQGSNQSDSDNREGHRSKSSGKSQKGYLQGMKQKVLAYIKTNKKGIKVNYIEFIIYTIFLLIVTIGTFGQINNMRYWYTKLVDDLFVKSPFEEGIEEINFKDLSRVTHFWKFAETVMIDGLYWNFEDDTQQPVGYMLQDSKLIGVPRLRQVKVRSDSCIVPEAFQRLYTTCYDLYSSGKEDKEPFGPGIGTAWTYSTEKKLHGSSHSGIFSTYGGGGYYEDLSLDRSETIEKLLTLKNNRWITRGTRAIFLDFTVYNSNINIFLTVKLVFEKPPVGGMITSSLRRIVKLHHYVTGFDYVIAVCECMFVVFTVFYTIEEIVEIVVLKHKYLHSLWNFLDQIILVLAYAIICFRLYSYKVIEPQIIQVIGEEKFTDFDSIGLYQVTYNTTTAVLACLTLFKVFKYTRFYDTMSQFSMTLARCSTEIAAFLCMFLIIFIIFAQLGYLLFGSQVKDFRTLPTTVSTLSRATIGDFDFLAVEEASPILARFFYISFVFLVFFILLNVFLAIITDSYAGVRSLEPTLKSFIGSDIHHGLNNLTSQLGYERKNHSEDDNKDNDKYTYKEIKKFLLKKNVIDVEDDLFLNIYDTDEENKQNKK</sequence>
<keyword evidence="6" id="KW-0325">Glycoprotein</keyword>
<dbReference type="GO" id="GO:0005509">
    <property type="term" value="F:calcium ion binding"/>
    <property type="evidence" value="ECO:0007669"/>
    <property type="project" value="InterPro"/>
</dbReference>
<feature type="transmembrane region" description="Helical" evidence="11">
    <location>
        <begin position="308"/>
        <end position="332"/>
    </location>
</feature>
<keyword evidence="15" id="KW-1185">Reference proteome</keyword>
<dbReference type="SUPFAM" id="SSF81324">
    <property type="entry name" value="Voltage-gated potassium channels"/>
    <property type="match status" value="1"/>
</dbReference>
<dbReference type="InterPro" id="IPR027359">
    <property type="entry name" value="Volt_channel_dom_sf"/>
</dbReference>
<evidence type="ECO:0000256" key="8">
    <source>
        <dbReference type="PIRSR" id="PIRSR603915-1"/>
    </source>
</evidence>
<gene>
    <name evidence="14" type="ORF">L798_05529</name>
</gene>
<keyword evidence="8" id="KW-0106">Calcium</keyword>
<dbReference type="PRINTS" id="PR01433">
    <property type="entry name" value="POLYCYSTIN2"/>
</dbReference>
<comment type="subcellular location">
    <subcellularLocation>
        <location evidence="1">Cell projection</location>
        <location evidence="1">Cilium membrane</location>
        <topology evidence="1">Multi-pass membrane protein</topology>
    </subcellularLocation>
</comment>
<evidence type="ECO:0000256" key="1">
    <source>
        <dbReference type="ARBA" id="ARBA00004272"/>
    </source>
</evidence>
<dbReference type="Proteomes" id="UP000027135">
    <property type="component" value="Unassembled WGS sequence"/>
</dbReference>
<evidence type="ECO:0000256" key="3">
    <source>
        <dbReference type="ARBA" id="ARBA00022692"/>
    </source>
</evidence>
<dbReference type="Pfam" id="PF20519">
    <property type="entry name" value="Polycystin_dom"/>
    <property type="match status" value="1"/>
</dbReference>
<keyword evidence="8" id="KW-0109">Calcium transport</keyword>
<protein>
    <submittedName>
        <fullName evidence="14">Polycystin-2</fullName>
    </submittedName>
</protein>
<evidence type="ECO:0000259" key="13">
    <source>
        <dbReference type="Pfam" id="PF20519"/>
    </source>
</evidence>
<evidence type="ECO:0000256" key="10">
    <source>
        <dbReference type="SAM" id="MobiDB-lite"/>
    </source>
</evidence>
<dbReference type="InterPro" id="IPR046791">
    <property type="entry name" value="Polycystin_dom"/>
</dbReference>
<dbReference type="FunFam" id="1.10.287.70:FF:000086">
    <property type="entry name" value="Polycystic kidney disease 2"/>
    <property type="match status" value="1"/>
</dbReference>
<dbReference type="OrthoDB" id="444119at2759"/>
<evidence type="ECO:0000313" key="14">
    <source>
        <dbReference type="EMBL" id="KDR20220.1"/>
    </source>
</evidence>
<dbReference type="OMA" id="MVDFWKF"/>
<evidence type="ECO:0000256" key="11">
    <source>
        <dbReference type="SAM" id="Phobius"/>
    </source>
</evidence>
<evidence type="ECO:0000256" key="7">
    <source>
        <dbReference type="ARBA" id="ARBA00023273"/>
    </source>
</evidence>
<dbReference type="Gene3D" id="1.20.120.350">
    <property type="entry name" value="Voltage-gated potassium channels. Chain C"/>
    <property type="match status" value="1"/>
</dbReference>
<dbReference type="FunCoup" id="A0A067RIF6">
    <property type="interactions" value="135"/>
</dbReference>
<dbReference type="GO" id="GO:0060170">
    <property type="term" value="C:ciliary membrane"/>
    <property type="evidence" value="ECO:0007669"/>
    <property type="project" value="UniProtKB-SubCell"/>
</dbReference>
<feature type="disulfide bond" evidence="9">
    <location>
        <begin position="174"/>
        <end position="187"/>
    </location>
</feature>
<evidence type="ECO:0000256" key="9">
    <source>
        <dbReference type="PIRSR" id="PIRSR603915-2"/>
    </source>
</evidence>
<keyword evidence="8" id="KW-0479">Metal-binding</keyword>
<feature type="region of interest" description="Disordered" evidence="10">
    <location>
        <begin position="1"/>
        <end position="42"/>
    </location>
</feature>
<organism evidence="14 15">
    <name type="scientific">Zootermopsis nevadensis</name>
    <name type="common">Dampwood termite</name>
    <dbReference type="NCBI Taxonomy" id="136037"/>
    <lineage>
        <taxon>Eukaryota</taxon>
        <taxon>Metazoa</taxon>
        <taxon>Ecdysozoa</taxon>
        <taxon>Arthropoda</taxon>
        <taxon>Hexapoda</taxon>
        <taxon>Insecta</taxon>
        <taxon>Pterygota</taxon>
        <taxon>Neoptera</taxon>
        <taxon>Polyneoptera</taxon>
        <taxon>Dictyoptera</taxon>
        <taxon>Blattodea</taxon>
        <taxon>Blattoidea</taxon>
        <taxon>Termitoidae</taxon>
        <taxon>Termopsidae</taxon>
        <taxon>Zootermopsis</taxon>
    </lineage>
</organism>
<feature type="transmembrane region" description="Helical" evidence="11">
    <location>
        <begin position="352"/>
        <end position="370"/>
    </location>
</feature>
<proteinExistence type="inferred from homology"/>
<evidence type="ECO:0000259" key="12">
    <source>
        <dbReference type="Pfam" id="PF08016"/>
    </source>
</evidence>
<feature type="binding site" evidence="8">
    <location>
        <position position="601"/>
    </location>
    <ligand>
        <name>Ca(2+)</name>
        <dbReference type="ChEBI" id="CHEBI:29108"/>
        <label>2</label>
    </ligand>
</feature>
<keyword evidence="8" id="KW-0406">Ion transport</keyword>
<keyword evidence="8" id="KW-0107">Calcium channel</keyword>
<keyword evidence="8" id="KW-0813">Transport</keyword>
<evidence type="ECO:0000256" key="2">
    <source>
        <dbReference type="ARBA" id="ARBA00007200"/>
    </source>
</evidence>
<dbReference type="InterPro" id="IPR051223">
    <property type="entry name" value="Polycystin"/>
</dbReference>
<name>A0A067RIF6_ZOONE</name>
<dbReference type="InParanoid" id="A0A067RIF6"/>
<dbReference type="InterPro" id="IPR013122">
    <property type="entry name" value="PKD1_2_channel"/>
</dbReference>
<dbReference type="EMBL" id="KK852613">
    <property type="protein sequence ID" value="KDR20220.1"/>
    <property type="molecule type" value="Genomic_DNA"/>
</dbReference>
<dbReference type="eggNOG" id="KOG3599">
    <property type="taxonomic scope" value="Eukaryota"/>
</dbReference>
<dbReference type="PANTHER" id="PTHR10877:SF183">
    <property type="entry name" value="AT14535P-RELATED"/>
    <property type="match status" value="1"/>
</dbReference>
<feature type="transmembrane region" description="Helical" evidence="11">
    <location>
        <begin position="440"/>
        <end position="462"/>
    </location>
</feature>
<keyword evidence="4 11" id="KW-1133">Transmembrane helix</keyword>
<keyword evidence="5 11" id="KW-0472">Membrane</keyword>
<dbReference type="GO" id="GO:0005262">
    <property type="term" value="F:calcium channel activity"/>
    <property type="evidence" value="ECO:0007669"/>
    <property type="project" value="UniProtKB-KW"/>
</dbReference>
<dbReference type="GO" id="GO:0050982">
    <property type="term" value="P:detection of mechanical stimulus"/>
    <property type="evidence" value="ECO:0007669"/>
    <property type="project" value="TreeGrafter"/>
</dbReference>
<feature type="domain" description="Polycystin cation channel PKD1/PKD2" evidence="12">
    <location>
        <begin position="308"/>
        <end position="528"/>
    </location>
</feature>
<feature type="compositionally biased region" description="Low complexity" evidence="10">
    <location>
        <begin position="14"/>
        <end position="24"/>
    </location>
</feature>
<reference evidence="14 15" key="1">
    <citation type="journal article" date="2014" name="Nat. Commun.">
        <title>Molecular traces of alternative social organization in a termite genome.</title>
        <authorList>
            <person name="Terrapon N."/>
            <person name="Li C."/>
            <person name="Robertson H.M."/>
            <person name="Ji L."/>
            <person name="Meng X."/>
            <person name="Booth W."/>
            <person name="Chen Z."/>
            <person name="Childers C.P."/>
            <person name="Glastad K.M."/>
            <person name="Gokhale K."/>
            <person name="Gowin J."/>
            <person name="Gronenberg W."/>
            <person name="Hermansen R.A."/>
            <person name="Hu H."/>
            <person name="Hunt B.G."/>
            <person name="Huylmans A.K."/>
            <person name="Khalil S.M."/>
            <person name="Mitchell R.D."/>
            <person name="Munoz-Torres M.C."/>
            <person name="Mustard J.A."/>
            <person name="Pan H."/>
            <person name="Reese J.T."/>
            <person name="Scharf M.E."/>
            <person name="Sun F."/>
            <person name="Vogel H."/>
            <person name="Xiao J."/>
            <person name="Yang W."/>
            <person name="Yang Z."/>
            <person name="Yang Z."/>
            <person name="Zhou J."/>
            <person name="Zhu J."/>
            <person name="Brent C.S."/>
            <person name="Elsik C.G."/>
            <person name="Goodisman M.A."/>
            <person name="Liberles D.A."/>
            <person name="Roe R.M."/>
            <person name="Vargo E.L."/>
            <person name="Vilcinskas A."/>
            <person name="Wang J."/>
            <person name="Bornberg-Bauer E."/>
            <person name="Korb J."/>
            <person name="Zhang G."/>
            <person name="Liebig J."/>
        </authorList>
    </citation>
    <scope>NUCLEOTIDE SEQUENCE [LARGE SCALE GENOMIC DNA]</scope>
    <source>
        <tissue evidence="14">Whole organism</tissue>
    </source>
</reference>
<evidence type="ECO:0000256" key="5">
    <source>
        <dbReference type="ARBA" id="ARBA00023136"/>
    </source>
</evidence>
<keyword evidence="7" id="KW-0966">Cell projection</keyword>
<dbReference type="PANTHER" id="PTHR10877">
    <property type="entry name" value="POLYCYSTIN FAMILY MEMBER"/>
    <property type="match status" value="1"/>
</dbReference>